<organism evidence="1">
    <name type="scientific">Culex pipiens</name>
    <name type="common">House mosquito</name>
    <dbReference type="NCBI Taxonomy" id="7175"/>
    <lineage>
        <taxon>Eukaryota</taxon>
        <taxon>Metazoa</taxon>
        <taxon>Ecdysozoa</taxon>
        <taxon>Arthropoda</taxon>
        <taxon>Hexapoda</taxon>
        <taxon>Insecta</taxon>
        <taxon>Pterygota</taxon>
        <taxon>Neoptera</taxon>
        <taxon>Endopterygota</taxon>
        <taxon>Diptera</taxon>
        <taxon>Nematocera</taxon>
        <taxon>Culicoidea</taxon>
        <taxon>Culicidae</taxon>
        <taxon>Culicinae</taxon>
        <taxon>Culicini</taxon>
        <taxon>Culex</taxon>
        <taxon>Culex</taxon>
    </lineage>
</organism>
<name>A0A8D8EU53_CULPI</name>
<proteinExistence type="predicted"/>
<accession>A0A8D8EU53</accession>
<dbReference type="EMBL" id="HBUE01010256">
    <property type="protein sequence ID" value="CAG6448002.1"/>
    <property type="molecule type" value="Transcribed_RNA"/>
</dbReference>
<reference evidence="1" key="1">
    <citation type="submission" date="2021-05" db="EMBL/GenBank/DDBJ databases">
        <authorList>
            <person name="Alioto T."/>
            <person name="Alioto T."/>
            <person name="Gomez Garrido J."/>
        </authorList>
    </citation>
    <scope>NUCLEOTIDE SEQUENCE</scope>
</reference>
<dbReference type="AlphaFoldDB" id="A0A8D8EU53"/>
<evidence type="ECO:0000313" key="1">
    <source>
        <dbReference type="EMBL" id="CAG6448002.1"/>
    </source>
</evidence>
<protein>
    <submittedName>
        <fullName evidence="1">(northern house mosquito) hypothetical protein</fullName>
    </submittedName>
</protein>
<sequence>MPTGTDTGMTIAIDGIGAAIEIATIGIGRIDAPTGIAVETVTSVITVLGVAAAEETEARVVSGGDGAGRARVNIETDLASGRTDGENIQRTGIARGEISRWRLSRSCRICASCRT</sequence>